<protein>
    <submittedName>
        <fullName evidence="2">Uncharacterized protein</fullName>
    </submittedName>
</protein>
<gene>
    <name evidence="2" type="ORF">I6E12_10435</name>
</gene>
<evidence type="ECO:0000313" key="3">
    <source>
        <dbReference type="Proteomes" id="UP001200470"/>
    </source>
</evidence>
<reference evidence="2 3" key="1">
    <citation type="submission" date="2020-12" db="EMBL/GenBank/DDBJ databases">
        <title>Whole genome sequences of gut porcine anaerobes.</title>
        <authorList>
            <person name="Kubasova T."/>
            <person name="Jahodarova E."/>
            <person name="Rychlik I."/>
        </authorList>
    </citation>
    <scope>NUCLEOTIDE SEQUENCE [LARGE SCALE GENOMIC DNA]</scope>
    <source>
        <strain evidence="2 3">An925</strain>
    </source>
</reference>
<dbReference type="RefSeq" id="WP_301638489.1">
    <property type="nucleotide sequence ID" value="NZ_JADYTN010000026.1"/>
</dbReference>
<accession>A0ABS9CHQ6</accession>
<keyword evidence="1" id="KW-0732">Signal</keyword>
<comment type="caution">
    <text evidence="2">The sequence shown here is derived from an EMBL/GenBank/DDBJ whole genome shotgun (WGS) entry which is preliminary data.</text>
</comment>
<dbReference type="EMBL" id="JADYTN010000026">
    <property type="protein sequence ID" value="MCF2564526.1"/>
    <property type="molecule type" value="Genomic_DNA"/>
</dbReference>
<sequence length="351" mass="39238">MKRTTTYLMALAALLLMAQPADAQFLKKMFKKKARTERKAKVGKDGIDDDAQQALADVTTFADNSNNRNAFLGIPLGIKAERFEKQLLEQGFTERKAEGKQTAKTYVYEGDVYGAKARVTLYTSEDTERVFAVDVEGVAVYPTKKDVQGRFLHLKQQLAKVYGQGYVDRGGEAYTIISRLGTTTLHYESSGVGQSYTIGITIDDAKAYAMAYQEMEDREYEAKPRVLTNGLAEPLKHTDLVGLVFFLTKNRTLVSAKTLLASYDYSIGKMNQMKSPQATLTIGDYHSNVVFTRFKKNYTAFVITANDDLDAVRCDLQTYGYTTTDKVNYQQGRVKIAVATNKNGQVVVRVR</sequence>
<feature type="signal peptide" evidence="1">
    <location>
        <begin position="1"/>
        <end position="23"/>
    </location>
</feature>
<feature type="chain" id="PRO_5045561547" evidence="1">
    <location>
        <begin position="24"/>
        <end position="351"/>
    </location>
</feature>
<name>A0ABS9CHQ6_9BACT</name>
<keyword evidence="3" id="KW-1185">Reference proteome</keyword>
<evidence type="ECO:0000256" key="1">
    <source>
        <dbReference type="SAM" id="SignalP"/>
    </source>
</evidence>
<evidence type="ECO:0000313" key="2">
    <source>
        <dbReference type="EMBL" id="MCF2564526.1"/>
    </source>
</evidence>
<proteinExistence type="predicted"/>
<dbReference type="Proteomes" id="UP001200470">
    <property type="component" value="Unassembled WGS sequence"/>
</dbReference>
<organism evidence="2 3">
    <name type="scientific">Xylanibacter brevis</name>
    <dbReference type="NCBI Taxonomy" id="83231"/>
    <lineage>
        <taxon>Bacteria</taxon>
        <taxon>Pseudomonadati</taxon>
        <taxon>Bacteroidota</taxon>
        <taxon>Bacteroidia</taxon>
        <taxon>Bacteroidales</taxon>
        <taxon>Prevotellaceae</taxon>
        <taxon>Xylanibacter</taxon>
    </lineage>
</organism>